<name>W0VAZ6_9BURK</name>
<accession>W0VAZ6</accession>
<evidence type="ECO:0000313" key="1">
    <source>
        <dbReference type="EMBL" id="CDG84528.1"/>
    </source>
</evidence>
<dbReference type="STRING" id="1349767.GJA_3917"/>
<evidence type="ECO:0000313" key="2">
    <source>
        <dbReference type="Proteomes" id="UP000027604"/>
    </source>
</evidence>
<dbReference type="KEGG" id="jag:GJA_3917"/>
<dbReference type="HOGENOM" id="CLU_3217321_0_0_4"/>
<dbReference type="Proteomes" id="UP000027604">
    <property type="component" value="Chromosome I"/>
</dbReference>
<dbReference type="EMBL" id="HG322949">
    <property type="protein sequence ID" value="CDG84528.1"/>
    <property type="molecule type" value="Genomic_DNA"/>
</dbReference>
<proteinExistence type="predicted"/>
<keyword evidence="2" id="KW-1185">Reference proteome</keyword>
<gene>
    <name evidence="1" type="ORF">GJA_3917</name>
</gene>
<dbReference type="AlphaFoldDB" id="W0VAZ6"/>
<protein>
    <submittedName>
        <fullName evidence="1">Uncharacterized protein</fullName>
    </submittedName>
</protein>
<organism evidence="1 2">
    <name type="scientific">Janthinobacterium agaricidamnosum NBRC 102515 = DSM 9628</name>
    <dbReference type="NCBI Taxonomy" id="1349767"/>
    <lineage>
        <taxon>Bacteria</taxon>
        <taxon>Pseudomonadati</taxon>
        <taxon>Pseudomonadota</taxon>
        <taxon>Betaproteobacteria</taxon>
        <taxon>Burkholderiales</taxon>
        <taxon>Oxalobacteraceae</taxon>
        <taxon>Janthinobacterium</taxon>
    </lineage>
</organism>
<sequence length="44" mass="5022">MNETRSRSNTEVFKKNTPIESIGDFSIFFINNNSGSIENLIDQN</sequence>
<reference evidence="1 2" key="1">
    <citation type="journal article" date="2015" name="Genome Announc.">
        <title>Genome Sequence of Mushroom Soft-Rot Pathogen Janthinobacterium agaricidamnosum.</title>
        <authorList>
            <person name="Graupner K."/>
            <person name="Lackner G."/>
            <person name="Hertweck C."/>
        </authorList>
    </citation>
    <scope>NUCLEOTIDE SEQUENCE [LARGE SCALE GENOMIC DNA]</scope>
    <source>
        <strain evidence="2">NBRC 102515 / DSM 9628</strain>
    </source>
</reference>